<organism evidence="2 3">
    <name type="scientific">Cryptococcus floricola</name>
    <dbReference type="NCBI Taxonomy" id="2591691"/>
    <lineage>
        <taxon>Eukaryota</taxon>
        <taxon>Fungi</taxon>
        <taxon>Dikarya</taxon>
        <taxon>Basidiomycota</taxon>
        <taxon>Agaricomycotina</taxon>
        <taxon>Tremellomycetes</taxon>
        <taxon>Tremellales</taxon>
        <taxon>Cryptococcaceae</taxon>
        <taxon>Cryptococcus</taxon>
    </lineage>
</organism>
<feature type="non-terminal residue" evidence="2">
    <location>
        <position position="256"/>
    </location>
</feature>
<feature type="compositionally biased region" description="Polar residues" evidence="1">
    <location>
        <begin position="117"/>
        <end position="126"/>
    </location>
</feature>
<evidence type="ECO:0000313" key="2">
    <source>
        <dbReference type="EMBL" id="TYJ51416.1"/>
    </source>
</evidence>
<accession>A0A5D3AP30</accession>
<feature type="compositionally biased region" description="Low complexity" evidence="1">
    <location>
        <begin position="37"/>
        <end position="48"/>
    </location>
</feature>
<keyword evidence="3" id="KW-1185">Reference proteome</keyword>
<dbReference type="AlphaFoldDB" id="A0A5D3AP30"/>
<comment type="caution">
    <text evidence="2">The sequence shown here is derived from an EMBL/GenBank/DDBJ whole genome shotgun (WGS) entry which is preliminary data.</text>
</comment>
<feature type="region of interest" description="Disordered" evidence="1">
    <location>
        <begin position="30"/>
        <end position="126"/>
    </location>
</feature>
<feature type="compositionally biased region" description="Basic and acidic residues" evidence="1">
    <location>
        <begin position="49"/>
        <end position="76"/>
    </location>
</feature>
<dbReference type="Proteomes" id="UP000322245">
    <property type="component" value="Unassembled WGS sequence"/>
</dbReference>
<feature type="compositionally biased region" description="Basic and acidic residues" evidence="1">
    <location>
        <begin position="92"/>
        <end position="114"/>
    </location>
</feature>
<evidence type="ECO:0000313" key="3">
    <source>
        <dbReference type="Proteomes" id="UP000322245"/>
    </source>
</evidence>
<proteinExistence type="predicted"/>
<evidence type="ECO:0000256" key="1">
    <source>
        <dbReference type="SAM" id="MobiDB-lite"/>
    </source>
</evidence>
<protein>
    <submittedName>
        <fullName evidence="2">Uncharacterized protein</fullName>
    </submittedName>
</protein>
<sequence>MPPPTHDAHGWRIVGTDYMGRALIQIEPPRLADLTDVPDSVPSSPVPDETGKPVKGDPTEDKTGKPVKGDPTDKKSTGLPTAGPKLETWETLGEKESTETVEVARKEESKKGESESNMGSTEGFSENISDKVTPLAVNIRARGREDTPAPPGFTTAAYQPREDYLRDLLTQLVAGQRAVSDRLDRVEASPREYTLPREYTSPPPASHYQPDKLSCLTLYTHSTDPFTIQRHLTALRLHLDDSFMFWKPTAEHAKGQ</sequence>
<gene>
    <name evidence="2" type="ORF">B9479_008011</name>
</gene>
<reference evidence="2 3" key="1">
    <citation type="submission" date="2017-05" db="EMBL/GenBank/DDBJ databases">
        <title>The Genome Sequence of Tsuchiyaea wingfieldii DSM 27421.</title>
        <authorList>
            <person name="Cuomo C."/>
            <person name="Passer A."/>
            <person name="Billmyre B."/>
            <person name="Heitman J."/>
        </authorList>
    </citation>
    <scope>NUCLEOTIDE SEQUENCE [LARGE SCALE GENOMIC DNA]</scope>
    <source>
        <strain evidence="2 3">DSM 27421</strain>
    </source>
</reference>
<name>A0A5D3AP30_9TREE</name>
<dbReference type="EMBL" id="NIDF01000245">
    <property type="protein sequence ID" value="TYJ51416.1"/>
    <property type="molecule type" value="Genomic_DNA"/>
</dbReference>